<proteinExistence type="predicted"/>
<evidence type="ECO:0000313" key="1">
    <source>
        <dbReference type="EMBL" id="PNW79870.1"/>
    </source>
</evidence>
<reference evidence="1 2" key="1">
    <citation type="journal article" date="2007" name="Science">
        <title>The Chlamydomonas genome reveals the evolution of key animal and plant functions.</title>
        <authorList>
            <person name="Merchant S.S."/>
            <person name="Prochnik S.E."/>
            <person name="Vallon O."/>
            <person name="Harris E.H."/>
            <person name="Karpowicz S.J."/>
            <person name="Witman G.B."/>
            <person name="Terry A."/>
            <person name="Salamov A."/>
            <person name="Fritz-Laylin L.K."/>
            <person name="Marechal-Drouard L."/>
            <person name="Marshall W.F."/>
            <person name="Qu L.H."/>
            <person name="Nelson D.R."/>
            <person name="Sanderfoot A.A."/>
            <person name="Spalding M.H."/>
            <person name="Kapitonov V.V."/>
            <person name="Ren Q."/>
            <person name="Ferris P."/>
            <person name="Lindquist E."/>
            <person name="Shapiro H."/>
            <person name="Lucas S.M."/>
            <person name="Grimwood J."/>
            <person name="Schmutz J."/>
            <person name="Cardol P."/>
            <person name="Cerutti H."/>
            <person name="Chanfreau G."/>
            <person name="Chen C.L."/>
            <person name="Cognat V."/>
            <person name="Croft M.T."/>
            <person name="Dent R."/>
            <person name="Dutcher S."/>
            <person name="Fernandez E."/>
            <person name="Fukuzawa H."/>
            <person name="Gonzalez-Ballester D."/>
            <person name="Gonzalez-Halphen D."/>
            <person name="Hallmann A."/>
            <person name="Hanikenne M."/>
            <person name="Hippler M."/>
            <person name="Inwood W."/>
            <person name="Jabbari K."/>
            <person name="Kalanon M."/>
            <person name="Kuras R."/>
            <person name="Lefebvre P.A."/>
            <person name="Lemaire S.D."/>
            <person name="Lobanov A.V."/>
            <person name="Lohr M."/>
            <person name="Manuell A."/>
            <person name="Meier I."/>
            <person name="Mets L."/>
            <person name="Mittag M."/>
            <person name="Mittelmeier T."/>
            <person name="Moroney J.V."/>
            <person name="Moseley J."/>
            <person name="Napoli C."/>
            <person name="Nedelcu A.M."/>
            <person name="Niyogi K."/>
            <person name="Novoselov S.V."/>
            <person name="Paulsen I.T."/>
            <person name="Pazour G."/>
            <person name="Purton S."/>
            <person name="Ral J.P."/>
            <person name="Riano-Pachon D.M."/>
            <person name="Riekhof W."/>
            <person name="Rymarquis L."/>
            <person name="Schroda M."/>
            <person name="Stern D."/>
            <person name="Umen J."/>
            <person name="Willows R."/>
            <person name="Wilson N."/>
            <person name="Zimmer S.L."/>
            <person name="Allmer J."/>
            <person name="Balk J."/>
            <person name="Bisova K."/>
            <person name="Chen C.J."/>
            <person name="Elias M."/>
            <person name="Gendler K."/>
            <person name="Hauser C."/>
            <person name="Lamb M.R."/>
            <person name="Ledford H."/>
            <person name="Long J.C."/>
            <person name="Minagawa J."/>
            <person name="Page M.D."/>
            <person name="Pan J."/>
            <person name="Pootakham W."/>
            <person name="Roje S."/>
            <person name="Rose A."/>
            <person name="Stahlberg E."/>
            <person name="Terauchi A.M."/>
            <person name="Yang P."/>
            <person name="Ball S."/>
            <person name="Bowler C."/>
            <person name="Dieckmann C.L."/>
            <person name="Gladyshev V.N."/>
            <person name="Green P."/>
            <person name="Jorgensen R."/>
            <person name="Mayfield S."/>
            <person name="Mueller-Roeber B."/>
            <person name="Rajamani S."/>
            <person name="Sayre R.T."/>
            <person name="Brokstein P."/>
            <person name="Dubchak I."/>
            <person name="Goodstein D."/>
            <person name="Hornick L."/>
            <person name="Huang Y.W."/>
            <person name="Jhaveri J."/>
            <person name="Luo Y."/>
            <person name="Martinez D."/>
            <person name="Ngau W.C."/>
            <person name="Otillar B."/>
            <person name="Poliakov A."/>
            <person name="Porter A."/>
            <person name="Szajkowski L."/>
            <person name="Werner G."/>
            <person name="Zhou K."/>
            <person name="Grigoriev I.V."/>
            <person name="Rokhsar D.S."/>
            <person name="Grossman A.R."/>
        </authorList>
    </citation>
    <scope>NUCLEOTIDE SEQUENCE [LARGE SCALE GENOMIC DNA]</scope>
    <source>
        <strain evidence="2">CC-503</strain>
    </source>
</reference>
<sequence length="78" mass="8701">MTRPGSCGSWARGVQFAGRPSGKLAAERVVEPLRVRAMHDGSRRWSREGTPGFHSFATGPRSCRYRCAGWPCFWGRFG</sequence>
<dbReference type="AlphaFoldDB" id="A0A2K3DH44"/>
<dbReference type="KEGG" id="cre:CHLRE_08g369976v5"/>
<protein>
    <submittedName>
        <fullName evidence="1">Uncharacterized protein</fullName>
    </submittedName>
</protein>
<keyword evidence="2" id="KW-1185">Reference proteome</keyword>
<accession>A0A2K3DH44</accession>
<organism evidence="1 2">
    <name type="scientific">Chlamydomonas reinhardtii</name>
    <name type="common">Chlamydomonas smithii</name>
    <dbReference type="NCBI Taxonomy" id="3055"/>
    <lineage>
        <taxon>Eukaryota</taxon>
        <taxon>Viridiplantae</taxon>
        <taxon>Chlorophyta</taxon>
        <taxon>core chlorophytes</taxon>
        <taxon>Chlorophyceae</taxon>
        <taxon>CS clade</taxon>
        <taxon>Chlamydomonadales</taxon>
        <taxon>Chlamydomonadaceae</taxon>
        <taxon>Chlamydomonas</taxon>
    </lineage>
</organism>
<name>A0A2K3DH44_CHLRE</name>
<dbReference type="GeneID" id="66054388"/>
<dbReference type="EMBL" id="CM008969">
    <property type="protein sequence ID" value="PNW79870.1"/>
    <property type="molecule type" value="Genomic_DNA"/>
</dbReference>
<gene>
    <name evidence="1" type="ORF">CHLRE_08g369976v5</name>
</gene>
<dbReference type="RefSeq" id="XP_042922011.1">
    <property type="nucleotide sequence ID" value="XM_043065010.1"/>
</dbReference>
<dbReference type="Proteomes" id="UP000006906">
    <property type="component" value="Chromosome 8"/>
</dbReference>
<dbReference type="Gramene" id="PNW79870">
    <property type="protein sequence ID" value="PNW79870"/>
    <property type="gene ID" value="CHLRE_08g369976v5"/>
</dbReference>
<dbReference type="InParanoid" id="A0A2K3DH44"/>
<evidence type="ECO:0000313" key="2">
    <source>
        <dbReference type="Proteomes" id="UP000006906"/>
    </source>
</evidence>